<accession>A0A087VWU9</accession>
<gene>
    <name evidence="1" type="ORF">EmuJ_000023900</name>
</gene>
<proteinExistence type="predicted"/>
<evidence type="ECO:0000313" key="2">
    <source>
        <dbReference type="Proteomes" id="UP000017246"/>
    </source>
</evidence>
<keyword evidence="2" id="KW-1185">Reference proteome</keyword>
<reference evidence="1" key="2">
    <citation type="submission" date="2015-11" db="EMBL/GenBank/DDBJ databases">
        <authorList>
            <person name="Zhang Y."/>
            <person name="Guo Z."/>
        </authorList>
    </citation>
    <scope>NUCLEOTIDE SEQUENCE</scope>
</reference>
<organism evidence="1 2">
    <name type="scientific">Echinococcus multilocularis</name>
    <name type="common">Fox tapeworm</name>
    <dbReference type="NCBI Taxonomy" id="6211"/>
    <lineage>
        <taxon>Eukaryota</taxon>
        <taxon>Metazoa</taxon>
        <taxon>Spiralia</taxon>
        <taxon>Lophotrochozoa</taxon>
        <taxon>Platyhelminthes</taxon>
        <taxon>Cestoda</taxon>
        <taxon>Eucestoda</taxon>
        <taxon>Cyclophyllidea</taxon>
        <taxon>Taeniidae</taxon>
        <taxon>Echinococcus</taxon>
    </lineage>
</organism>
<protein>
    <submittedName>
        <fullName evidence="1">Uncharacterized protein</fullName>
    </submittedName>
</protein>
<name>A0A087VWU9_ECHMU</name>
<reference evidence="1" key="1">
    <citation type="journal article" date="2013" name="Nature">
        <title>The genomes of four tapeworm species reveal adaptations to parasitism.</title>
        <authorList>
            <person name="Tsai I.J."/>
            <person name="Zarowiecki M."/>
            <person name="Holroyd N."/>
            <person name="Garciarrubio A."/>
            <person name="Sanchez-Flores A."/>
            <person name="Brooks K.L."/>
            <person name="Tracey A."/>
            <person name="Bobes R.J."/>
            <person name="Fragoso G."/>
            <person name="Sciutto E."/>
            <person name="Aslett M."/>
            <person name="Beasley H."/>
            <person name="Bennett H.M."/>
            <person name="Cai J."/>
            <person name="Camicia F."/>
            <person name="Clark R."/>
            <person name="Cucher M."/>
            <person name="De Silva N."/>
            <person name="Day T.A."/>
            <person name="Deplazes P."/>
            <person name="Estrada K."/>
            <person name="Fernandez C."/>
            <person name="Holland P.W."/>
            <person name="Hou J."/>
            <person name="Hu S."/>
            <person name="Huckvale T."/>
            <person name="Hung S.S."/>
            <person name="Kamenetzky L."/>
            <person name="Keane J.A."/>
            <person name="Kiss F."/>
            <person name="Koziol U."/>
            <person name="Lambert O."/>
            <person name="Liu K."/>
            <person name="Luo X."/>
            <person name="Luo Y."/>
            <person name="Macchiaroli N."/>
            <person name="Nichol S."/>
            <person name="Paps J."/>
            <person name="Parkinson J."/>
            <person name="Pouchkina-Stantcheva N."/>
            <person name="Riddiford N."/>
            <person name="Rosenzvit M."/>
            <person name="Salinas G."/>
            <person name="Wasmuth J.D."/>
            <person name="Zamanian M."/>
            <person name="Zheng Y."/>
            <person name="Cai X."/>
            <person name="Soberon X."/>
            <person name="Olson P.D."/>
            <person name="Laclette J.P."/>
            <person name="Brehm K."/>
            <person name="Berriman M."/>
            <person name="Garciarrubio A."/>
            <person name="Bobes R.J."/>
            <person name="Fragoso G."/>
            <person name="Sanchez-Flores A."/>
            <person name="Estrada K."/>
            <person name="Cevallos M.A."/>
            <person name="Morett E."/>
            <person name="Gonzalez V."/>
            <person name="Portillo T."/>
            <person name="Ochoa-Leyva A."/>
            <person name="Jose M.V."/>
            <person name="Sciutto E."/>
            <person name="Landa A."/>
            <person name="Jimenez L."/>
            <person name="Valdes V."/>
            <person name="Carrero J.C."/>
            <person name="Larralde C."/>
            <person name="Morales-Montor J."/>
            <person name="Limon-Lason J."/>
            <person name="Soberon X."/>
            <person name="Laclette J.P."/>
        </authorList>
    </citation>
    <scope>NUCLEOTIDE SEQUENCE [LARGE SCALE GENOMIC DNA]</scope>
</reference>
<dbReference type="EMBL" id="LN902844">
    <property type="protein sequence ID" value="CDI96603.1"/>
    <property type="molecule type" value="Genomic_DNA"/>
</dbReference>
<dbReference type="AlphaFoldDB" id="A0A087VWU9"/>
<evidence type="ECO:0000313" key="1">
    <source>
        <dbReference type="EMBL" id="CDI96603.1"/>
    </source>
</evidence>
<sequence length="85" mass="9638">MRGGRALSRSIEIPSITSFIFEMDGIFAFSLMPVQDGYNFDTIRQDCAAYQAVEFGCHDELTLFFPAFPMHMVKSMNCLPVLYVT</sequence>
<dbReference type="Proteomes" id="UP000017246">
    <property type="component" value="Unassembled WGS sequence"/>
</dbReference>